<dbReference type="InterPro" id="IPR030791">
    <property type="entry name" value="Rotatin"/>
</dbReference>
<feature type="signal peptide" evidence="1">
    <location>
        <begin position="1"/>
        <end position="18"/>
    </location>
</feature>
<dbReference type="PANTHER" id="PTHR31691">
    <property type="entry name" value="ROTATIN"/>
    <property type="match status" value="1"/>
</dbReference>
<keyword evidence="1" id="KW-0732">Signal</keyword>
<protein>
    <recommendedName>
        <fullName evidence="3">Rotatin N-terminal domain-containing protein</fullName>
    </recommendedName>
</protein>
<feature type="chain" id="PRO_5008580475" description="Rotatin N-terminal domain-containing protein" evidence="1">
    <location>
        <begin position="19"/>
        <end position="711"/>
    </location>
</feature>
<dbReference type="GO" id="GO:0010457">
    <property type="term" value="P:centriole-centriole cohesion"/>
    <property type="evidence" value="ECO:0007669"/>
    <property type="project" value="TreeGrafter"/>
</dbReference>
<dbReference type="SUPFAM" id="SSF48371">
    <property type="entry name" value="ARM repeat"/>
    <property type="match status" value="1"/>
</dbReference>
<dbReference type="AlphaFoldDB" id="A0A1B6CLR3"/>
<evidence type="ECO:0000256" key="1">
    <source>
        <dbReference type="SAM" id="SignalP"/>
    </source>
</evidence>
<feature type="non-terminal residue" evidence="2">
    <location>
        <position position="711"/>
    </location>
</feature>
<dbReference type="EMBL" id="GEDC01022908">
    <property type="protein sequence ID" value="JAS14390.1"/>
    <property type="molecule type" value="Transcribed_RNA"/>
</dbReference>
<sequence>PPQLQTQLTLCLFDPVLALIYPEVHDILLIYITAFKANGERLYLDTKCIMDSMTSSIEFSKSASSLSTNDALDILESSLSSLAFHKKFDIIYSFVNLCVTRWKLSGDEQIKASSIARSLLAHVDRDISNEMYMECQKKVMTLLGPEQASKTSNPLQSLAFLLDCSLLAEIICHGMSSENDRIKVAADDIILYILKCNPLVTKLSWENVLELIMPVLPLLQSFASKDTPIGRSILGMTDPDIAKSTGLPKLQVIKGNIRLLFHKNALCREEGCARSLWMLKIQTPISKRLCDICVIEKAITNKSPANGLYEVGSVVRVLELLTVPCVEDRVRQSALVQLSVMTEDQRLQEVFIELKGVTTILCILESSEAEWTESVKDYLTPIVTILKNLARYNSKVRFLLSQDVNLCLWVLKGLFLLTEWRLQRDAAQLLALLIFSDFTITTVENLSFPQLIVDNYHIPFVCGTHWTVSPHSKPTNKGELIGKKPCQRLLGIHWVLVREGDIDKVHAWDKLPGDIPADLCISLQSLRHVQDSDVVNNCRKLLYDIQNATTHKKATKAINKLTCYLELGRLVNYNKIIDLPWRDTFYRFLLTTPSCTEDYHLLIIVLEFLILLAGCIKHEMKWVAVGLQTSPQLLLKSLFDCTVNIGDDHLELREEVSVKILNLCELCMKNNVKGWQYFVQLIVQNLDYCHKQNFYSLGLVLNKLSCLQVQL</sequence>
<evidence type="ECO:0000313" key="2">
    <source>
        <dbReference type="EMBL" id="JAS14390.1"/>
    </source>
</evidence>
<dbReference type="PANTHER" id="PTHR31691:SF1">
    <property type="entry name" value="ROTATIN"/>
    <property type="match status" value="1"/>
</dbReference>
<dbReference type="GO" id="GO:0005813">
    <property type="term" value="C:centrosome"/>
    <property type="evidence" value="ECO:0007669"/>
    <property type="project" value="InterPro"/>
</dbReference>
<organism evidence="2">
    <name type="scientific">Clastoptera arizonana</name>
    <name type="common">Arizona spittle bug</name>
    <dbReference type="NCBI Taxonomy" id="38151"/>
    <lineage>
        <taxon>Eukaryota</taxon>
        <taxon>Metazoa</taxon>
        <taxon>Ecdysozoa</taxon>
        <taxon>Arthropoda</taxon>
        <taxon>Hexapoda</taxon>
        <taxon>Insecta</taxon>
        <taxon>Pterygota</taxon>
        <taxon>Neoptera</taxon>
        <taxon>Paraneoptera</taxon>
        <taxon>Hemiptera</taxon>
        <taxon>Auchenorrhyncha</taxon>
        <taxon>Cercopoidea</taxon>
        <taxon>Clastopteridae</taxon>
        <taxon>Clastoptera</taxon>
    </lineage>
</organism>
<dbReference type="GO" id="GO:0032053">
    <property type="term" value="P:ciliary basal body organization"/>
    <property type="evidence" value="ECO:0007669"/>
    <property type="project" value="TreeGrafter"/>
</dbReference>
<dbReference type="GO" id="GO:0007099">
    <property type="term" value="P:centriole replication"/>
    <property type="evidence" value="ECO:0007669"/>
    <property type="project" value="TreeGrafter"/>
</dbReference>
<dbReference type="InterPro" id="IPR016024">
    <property type="entry name" value="ARM-type_fold"/>
</dbReference>
<name>A0A1B6CLR3_9HEMI</name>
<reference evidence="2" key="1">
    <citation type="submission" date="2015-12" db="EMBL/GenBank/DDBJ databases">
        <title>De novo transcriptome assembly of four potential Pierce s Disease insect vectors from Arizona vineyards.</title>
        <authorList>
            <person name="Tassone E.E."/>
        </authorList>
    </citation>
    <scope>NUCLEOTIDE SEQUENCE</scope>
</reference>
<evidence type="ECO:0008006" key="3">
    <source>
        <dbReference type="Google" id="ProtNLM"/>
    </source>
</evidence>
<dbReference type="GO" id="GO:0005814">
    <property type="term" value="C:centriole"/>
    <property type="evidence" value="ECO:0007669"/>
    <property type="project" value="TreeGrafter"/>
</dbReference>
<gene>
    <name evidence="2" type="ORF">g.6845</name>
</gene>
<proteinExistence type="predicted"/>
<dbReference type="GO" id="GO:0036064">
    <property type="term" value="C:ciliary basal body"/>
    <property type="evidence" value="ECO:0007669"/>
    <property type="project" value="InterPro"/>
</dbReference>
<accession>A0A1B6CLR3</accession>
<feature type="non-terminal residue" evidence="2">
    <location>
        <position position="1"/>
    </location>
</feature>